<dbReference type="Proteomes" id="UP000000715">
    <property type="component" value="Unplaced"/>
</dbReference>
<keyword evidence="7" id="KW-0732">Signal</keyword>
<dbReference type="GO" id="GO:0070743">
    <property type="term" value="C:interleukin-23 complex"/>
    <property type="evidence" value="ECO:0007669"/>
    <property type="project" value="TreeGrafter"/>
</dbReference>
<reference evidence="18" key="1">
    <citation type="submission" date="2025-08" db="UniProtKB">
        <authorList>
            <consortium name="RefSeq"/>
        </authorList>
    </citation>
    <scope>IDENTIFICATION</scope>
    <source>
        <tissue evidence="18">Brain</tissue>
    </source>
</reference>
<evidence type="ECO:0000313" key="17">
    <source>
        <dbReference type="Proteomes" id="UP000000715"/>
    </source>
</evidence>
<keyword evidence="11" id="KW-1015">Disulfide bond</keyword>
<dbReference type="RefSeq" id="XP_044927657.1">
    <property type="nucleotide sequence ID" value="XM_045071722.1"/>
</dbReference>
<evidence type="ECO:0000256" key="9">
    <source>
        <dbReference type="ARBA" id="ARBA00023118"/>
    </source>
</evidence>
<gene>
    <name evidence="18" type="primary">IL23A</name>
</gene>
<dbReference type="Pfam" id="PF16649">
    <property type="entry name" value="IL23"/>
    <property type="match status" value="1"/>
</dbReference>
<evidence type="ECO:0000256" key="11">
    <source>
        <dbReference type="ARBA" id="ARBA00023157"/>
    </source>
</evidence>
<dbReference type="PANTHER" id="PTHR15947">
    <property type="entry name" value="SGRF"/>
    <property type="match status" value="1"/>
</dbReference>
<evidence type="ECO:0000256" key="2">
    <source>
        <dbReference type="ARBA" id="ARBA00007432"/>
    </source>
</evidence>
<dbReference type="PANTHER" id="PTHR15947:SF0">
    <property type="entry name" value="INTERLEUKIN-23 SUBUNIT ALPHA"/>
    <property type="match status" value="1"/>
</dbReference>
<evidence type="ECO:0000256" key="15">
    <source>
        <dbReference type="ARBA" id="ARBA00046461"/>
    </source>
</evidence>
<evidence type="ECO:0000256" key="4">
    <source>
        <dbReference type="ARBA" id="ARBA00022514"/>
    </source>
</evidence>
<dbReference type="GO" id="GO:0002230">
    <property type="term" value="P:positive regulation of defense response to virus by host"/>
    <property type="evidence" value="ECO:0007669"/>
    <property type="project" value="UniProtKB-ARBA"/>
</dbReference>
<feature type="compositionally biased region" description="Acidic residues" evidence="16">
    <location>
        <begin position="138"/>
        <end position="147"/>
    </location>
</feature>
<dbReference type="GO" id="GO:0048771">
    <property type="term" value="P:tissue remodeling"/>
    <property type="evidence" value="ECO:0007669"/>
    <property type="project" value="UniProtKB-KW"/>
</dbReference>
<dbReference type="GO" id="GO:0010468">
    <property type="term" value="P:regulation of gene expression"/>
    <property type="evidence" value="ECO:0007669"/>
    <property type="project" value="UniProtKB-ARBA"/>
</dbReference>
<evidence type="ECO:0000256" key="3">
    <source>
        <dbReference type="ARBA" id="ARBA00015012"/>
    </source>
</evidence>
<proteinExistence type="inferred from homology"/>
<comment type="subcellular location">
    <subcellularLocation>
        <location evidence="1">Secreted</location>
    </subcellularLocation>
</comment>
<evidence type="ECO:0000256" key="12">
    <source>
        <dbReference type="ARBA" id="ARBA00023198"/>
    </source>
</evidence>
<feature type="region of interest" description="Disordered" evidence="16">
    <location>
        <begin position="25"/>
        <end position="102"/>
    </location>
</feature>
<keyword evidence="10" id="KW-0797">Tissue remodeling</keyword>
<dbReference type="SUPFAM" id="SSF47266">
    <property type="entry name" value="4-helical cytokines"/>
    <property type="match status" value="1"/>
</dbReference>
<feature type="compositionally biased region" description="Basic and acidic residues" evidence="16">
    <location>
        <begin position="86"/>
        <end position="98"/>
    </location>
</feature>
<keyword evidence="8" id="KW-0391">Immunity</keyword>
<evidence type="ECO:0000256" key="16">
    <source>
        <dbReference type="SAM" id="MobiDB-lite"/>
    </source>
</evidence>
<feature type="region of interest" description="Disordered" evidence="16">
    <location>
        <begin position="131"/>
        <end position="154"/>
    </location>
</feature>
<evidence type="ECO:0000256" key="13">
    <source>
        <dbReference type="ARBA" id="ARBA00030230"/>
    </source>
</evidence>
<dbReference type="InterPro" id="IPR009079">
    <property type="entry name" value="4_helix_cytokine-like_core"/>
</dbReference>
<keyword evidence="12" id="KW-0395">Inflammatory response</keyword>
<dbReference type="GO" id="GO:0045087">
    <property type="term" value="P:innate immune response"/>
    <property type="evidence" value="ECO:0007669"/>
    <property type="project" value="UniProtKB-KW"/>
</dbReference>
<accession>A0A8U0RNZ6</accession>
<comment type="subunit">
    <text evidence="15">Heterodimer with IL12B; disulfide-linked. The heterodimer is known as interleukin IL-23. Interacts with IL23R; this interaction enables recruitment of IL12RB1.</text>
</comment>
<evidence type="ECO:0000313" key="18">
    <source>
        <dbReference type="RefSeq" id="XP_044927657.1"/>
    </source>
</evidence>
<dbReference type="GO" id="GO:0002827">
    <property type="term" value="P:positive regulation of T-helper 1 type immune response"/>
    <property type="evidence" value="ECO:0007669"/>
    <property type="project" value="UniProtKB-ARBA"/>
</dbReference>
<keyword evidence="9" id="KW-0051">Antiviral defense</keyword>
<dbReference type="GO" id="GO:0010557">
    <property type="term" value="P:positive regulation of macromolecule biosynthetic process"/>
    <property type="evidence" value="ECO:0007669"/>
    <property type="project" value="UniProtKB-ARBA"/>
</dbReference>
<keyword evidence="4" id="KW-0202">Cytokine</keyword>
<organism evidence="17 18">
    <name type="scientific">Mustela putorius furo</name>
    <name type="common">European domestic ferret</name>
    <name type="synonym">Mustela furo</name>
    <dbReference type="NCBI Taxonomy" id="9669"/>
    <lineage>
        <taxon>Eukaryota</taxon>
        <taxon>Metazoa</taxon>
        <taxon>Chordata</taxon>
        <taxon>Craniata</taxon>
        <taxon>Vertebrata</taxon>
        <taxon>Euteleostomi</taxon>
        <taxon>Mammalia</taxon>
        <taxon>Eutheria</taxon>
        <taxon>Laurasiatheria</taxon>
        <taxon>Carnivora</taxon>
        <taxon>Caniformia</taxon>
        <taxon>Musteloidea</taxon>
        <taxon>Mustelidae</taxon>
        <taxon>Mustelinae</taxon>
        <taxon>Mustela</taxon>
    </lineage>
</organism>
<dbReference type="CTD" id="51561"/>
<dbReference type="GeneID" id="101687314"/>
<comment type="function">
    <text evidence="14">Associates with IL12B to form the pro-inflammatory cytokine IL-23 that plays different roles in innate and adaptive immunity. Released by antigen-presenting cells such as dendritic cells or macrophages, binds to a heterodimeric receptor complex composed of IL12RB1 and IL23R to activate JAK2 and TYK2 which then phosphorylate the receptor to form a docking site leading to the phosphorylation of STAT3 and STAT4. This process leads to activation of several pathways including p38 MAPK or NF-kappa-B and promotes the production of pro-inflammatory cytokines such as interleukin-17A/IL17A. In turn, participates in the early and effective intracellular bacterial clearance. Promotes the expansion and survival of T-helper 17 cells, a CD4-positive helper T-cell subset that produces IL-17, as well as other IL-17-producing cells.</text>
</comment>
<evidence type="ECO:0000256" key="8">
    <source>
        <dbReference type="ARBA" id="ARBA00022859"/>
    </source>
</evidence>
<sequence length="271" mass="30051">MLMGIGSLPRFLHGGYFGARGIKTSRGRESAVTSAGNSSFPNSPPRLTLNQTLRRKGRRSPRQSFQSGRAWGSPKPIRRIQVQTAPREDARRMGEKKGSGSRALKTVQIAVDFTILPPRMGPHLGRRQEILNTSEDLPREEEDDETTQEVPRIQCGDGCDPQGLEDNSQFCLQRIHQGLVFYEKLLGSDIFTGEPSPLPDGPVGQLHASLLGLRQLLQPEVHHWETEQTPSPSPSQPWQRLLLRFKILRSLQAFVAVAARVFAHGAATLSP</sequence>
<keyword evidence="5" id="KW-0964">Secreted</keyword>
<comment type="similarity">
    <text evidence="2">Belongs to the IL-6 superfamily.</text>
</comment>
<evidence type="ECO:0000256" key="7">
    <source>
        <dbReference type="ARBA" id="ARBA00022729"/>
    </source>
</evidence>
<evidence type="ECO:0000256" key="5">
    <source>
        <dbReference type="ARBA" id="ARBA00022525"/>
    </source>
</evidence>
<dbReference type="GO" id="GO:0042102">
    <property type="term" value="P:positive regulation of T cell proliferation"/>
    <property type="evidence" value="ECO:0007669"/>
    <property type="project" value="TreeGrafter"/>
</dbReference>
<dbReference type="InterPro" id="IPR010831">
    <property type="entry name" value="IL-23_alpha"/>
</dbReference>
<dbReference type="GO" id="GO:0080090">
    <property type="term" value="P:regulation of primary metabolic process"/>
    <property type="evidence" value="ECO:0007669"/>
    <property type="project" value="UniProtKB-ARBA"/>
</dbReference>
<dbReference type="FunFam" id="1.20.1250.10:FF:000024">
    <property type="entry name" value="Interleukin-23 subunit alpha"/>
    <property type="match status" value="1"/>
</dbReference>
<evidence type="ECO:0000256" key="6">
    <source>
        <dbReference type="ARBA" id="ARBA00022588"/>
    </source>
</evidence>
<dbReference type="GO" id="GO:0006954">
    <property type="term" value="P:inflammatory response"/>
    <property type="evidence" value="ECO:0007669"/>
    <property type="project" value="UniProtKB-KW"/>
</dbReference>
<dbReference type="Gene3D" id="1.20.1250.10">
    <property type="match status" value="1"/>
</dbReference>
<feature type="compositionally biased region" description="Polar residues" evidence="16">
    <location>
        <begin position="31"/>
        <end position="41"/>
    </location>
</feature>
<keyword evidence="17" id="KW-1185">Reference proteome</keyword>
<keyword evidence="6" id="KW-0399">Innate immunity</keyword>
<name>A0A8U0RNZ6_MUSPF</name>
<evidence type="ECO:0000256" key="1">
    <source>
        <dbReference type="ARBA" id="ARBA00004613"/>
    </source>
</evidence>
<evidence type="ECO:0000256" key="14">
    <source>
        <dbReference type="ARBA" id="ARBA00045298"/>
    </source>
</evidence>
<dbReference type="AlphaFoldDB" id="A0A8U0RNZ6"/>
<protein>
    <recommendedName>
        <fullName evidence="3">Interleukin-23 subunit alpha</fullName>
    </recommendedName>
    <alternativeName>
        <fullName evidence="13">Interleukin-23 subunit p19</fullName>
    </alternativeName>
</protein>
<evidence type="ECO:0000256" key="10">
    <source>
        <dbReference type="ARBA" id="ARBA00023148"/>
    </source>
</evidence>
<dbReference type="GO" id="GO:2000330">
    <property type="term" value="P:positive regulation of T-helper 17 cell lineage commitment"/>
    <property type="evidence" value="ECO:0007669"/>
    <property type="project" value="TreeGrafter"/>
</dbReference>
<dbReference type="GO" id="GO:0051607">
    <property type="term" value="P:defense response to virus"/>
    <property type="evidence" value="ECO:0007669"/>
    <property type="project" value="UniProtKB-KW"/>
</dbReference>
<dbReference type="GO" id="GO:0005125">
    <property type="term" value="F:cytokine activity"/>
    <property type="evidence" value="ECO:0007669"/>
    <property type="project" value="UniProtKB-KW"/>
</dbReference>